<feature type="compositionally biased region" description="Basic and acidic residues" evidence="1">
    <location>
        <begin position="489"/>
        <end position="502"/>
    </location>
</feature>
<dbReference type="Pfam" id="PF13148">
    <property type="entry name" value="DUF3987"/>
    <property type="match status" value="1"/>
</dbReference>
<gene>
    <name evidence="2" type="ORF">A8926_1208</name>
</gene>
<dbReference type="STRING" id="994479.GCA_000194155_03927"/>
<reference evidence="2" key="1">
    <citation type="submission" date="2017-12" db="EMBL/GenBank/DDBJ databases">
        <title>Sequencing the genomes of 1000 Actinobacteria strains.</title>
        <authorList>
            <person name="Klenk H.-P."/>
        </authorList>
    </citation>
    <scope>NUCLEOTIDE SEQUENCE [LARGE SCALE GENOMIC DNA]</scope>
    <source>
        <strain evidence="2">DSM 44228</strain>
    </source>
</reference>
<dbReference type="OrthoDB" id="5150132at2"/>
<keyword evidence="3" id="KW-1185">Reference proteome</keyword>
<dbReference type="RefSeq" id="WP_010307629.1">
    <property type="nucleotide sequence ID" value="NZ_PJNB01000001.1"/>
</dbReference>
<feature type="region of interest" description="Disordered" evidence="1">
    <location>
        <begin position="486"/>
        <end position="526"/>
    </location>
</feature>
<comment type="caution">
    <text evidence="2">The sequence shown here is derived from an EMBL/GenBank/DDBJ whole genome shotgun (WGS) entry which is preliminary data.</text>
</comment>
<dbReference type="AlphaFoldDB" id="A0A2N3XSU5"/>
<evidence type="ECO:0000256" key="1">
    <source>
        <dbReference type="SAM" id="MobiDB-lite"/>
    </source>
</evidence>
<dbReference type="Proteomes" id="UP000233786">
    <property type="component" value="Unassembled WGS sequence"/>
</dbReference>
<name>A0A2N3XSU5_SACSN</name>
<dbReference type="EMBL" id="PJNB01000001">
    <property type="protein sequence ID" value="PKW13660.1"/>
    <property type="molecule type" value="Genomic_DNA"/>
</dbReference>
<dbReference type="InterPro" id="IPR025048">
    <property type="entry name" value="DUF3987"/>
</dbReference>
<proteinExistence type="predicted"/>
<protein>
    <submittedName>
        <fullName evidence="2">Uncharacterized protein DUF3987</fullName>
    </submittedName>
</protein>
<evidence type="ECO:0000313" key="2">
    <source>
        <dbReference type="EMBL" id="PKW13660.1"/>
    </source>
</evidence>
<evidence type="ECO:0000313" key="3">
    <source>
        <dbReference type="Proteomes" id="UP000233786"/>
    </source>
</evidence>
<organism evidence="2 3">
    <name type="scientific">Saccharopolyspora spinosa</name>
    <dbReference type="NCBI Taxonomy" id="60894"/>
    <lineage>
        <taxon>Bacteria</taxon>
        <taxon>Bacillati</taxon>
        <taxon>Actinomycetota</taxon>
        <taxon>Actinomycetes</taxon>
        <taxon>Pseudonocardiales</taxon>
        <taxon>Pseudonocardiaceae</taxon>
        <taxon>Saccharopolyspora</taxon>
    </lineage>
</organism>
<sequence>MTLTYSRDNPNAEDWADEGGTVHMVEWGTPESIAKNAKTPLPESLDREPAELWAMVDAVALSYQVPRDLPFLLILAILATSAGGRRRVRVAPDWVEVLALYTAAALPSGERKSPVFAAVTAPLLQVEEELREKSEQDVAMQKALYDLRFNAVEKLKRSGRTDRDTLSQLESAVQELESTVVPPVPRLLADDSTPEKLAQIMAQQGGRLGVMSAEAGLFSILAGRYSSGIPNLDLVLKAWSGDQCRVDRVSRETLTISEPVLSIGLAVQPDLLAGLAEARHFRGAGLLARFLFALPKSLVGTRMAEDSAPVPEKVLHDYSESVRNLARTVRESEQTTEIVLSEAARKVLNAFRNELEPRLHPDQGNLAHIADWANKLPGQLVRIAGLFALFMNPNVAEIAENDMRQAVDLAPYFIGHALDAFELMSGQRSPWEPARAVLHWIQRKKIPSFTVRQAWRELGGQAWVTETNDVREAVADLDELGWVRLQPQPEEKRRGRPSERYDVNPAAHQPDIGNFGNPSGRLREAS</sequence>
<accession>A0A2N3XSU5</accession>